<comment type="caution">
    <text evidence="1">The sequence shown here is derived from an EMBL/GenBank/DDBJ whole genome shotgun (WGS) entry which is preliminary data.</text>
</comment>
<proteinExistence type="predicted"/>
<organism evidence="1 2">
    <name type="scientific">Aspergillus steynii IBT 23096</name>
    <dbReference type="NCBI Taxonomy" id="1392250"/>
    <lineage>
        <taxon>Eukaryota</taxon>
        <taxon>Fungi</taxon>
        <taxon>Dikarya</taxon>
        <taxon>Ascomycota</taxon>
        <taxon>Pezizomycotina</taxon>
        <taxon>Eurotiomycetes</taxon>
        <taxon>Eurotiomycetidae</taxon>
        <taxon>Eurotiales</taxon>
        <taxon>Aspergillaceae</taxon>
        <taxon>Aspergillus</taxon>
        <taxon>Aspergillus subgen. Circumdati</taxon>
    </lineage>
</organism>
<protein>
    <submittedName>
        <fullName evidence="1">Uncharacterized protein</fullName>
    </submittedName>
</protein>
<sequence>MEDSRKSAAVVRSPVDKSCHFFFFVERKKQTLALEKRSTHISKGYSPYVNHEIAKGIIEPNSQIAAVLQSDMVGFRSHWLFFANMTPKVSVYGITKPDEKKKNLYLSKLSPTHNILVDSIDKPIIVSDNSMAVASCSDDRELTFVYYTSLTGPGKRLQLNELELWDASNKGISMPIETVPCRNISRLCAVLHRETLVRFVLFAGSVLDGEPHFLFWTCSESKYATHFGKSNVTFSSDLAVASTEGKDQSGPYLNIFLYIANPAELFITRIVGRARRHHITWFGSGQIDFPRDKTSSLAVISDDKRNYLYYNPPGKNTYEAFVDVVEDKWFKP</sequence>
<gene>
    <name evidence="1" type="ORF">P170DRAFT_421333</name>
</gene>
<name>A0A2I2GP69_9EURO</name>
<dbReference type="AlphaFoldDB" id="A0A2I2GP69"/>
<dbReference type="VEuPathDB" id="FungiDB:P170DRAFT_421333"/>
<evidence type="ECO:0000313" key="2">
    <source>
        <dbReference type="Proteomes" id="UP000234275"/>
    </source>
</evidence>
<dbReference type="GeneID" id="36555052"/>
<dbReference type="OrthoDB" id="4537659at2759"/>
<keyword evidence="2" id="KW-1185">Reference proteome</keyword>
<dbReference type="Proteomes" id="UP000234275">
    <property type="component" value="Unassembled WGS sequence"/>
</dbReference>
<evidence type="ECO:0000313" key="1">
    <source>
        <dbReference type="EMBL" id="PLB54668.1"/>
    </source>
</evidence>
<dbReference type="RefSeq" id="XP_024709970.1">
    <property type="nucleotide sequence ID" value="XM_024847353.1"/>
</dbReference>
<reference evidence="1 2" key="1">
    <citation type="submission" date="2016-12" db="EMBL/GenBank/DDBJ databases">
        <title>The genomes of Aspergillus section Nigri reveals drivers in fungal speciation.</title>
        <authorList>
            <consortium name="DOE Joint Genome Institute"/>
            <person name="Vesth T.C."/>
            <person name="Nybo J."/>
            <person name="Theobald S."/>
            <person name="Brandl J."/>
            <person name="Frisvad J.C."/>
            <person name="Nielsen K.F."/>
            <person name="Lyhne E.K."/>
            <person name="Kogle M.E."/>
            <person name="Kuo A."/>
            <person name="Riley R."/>
            <person name="Clum A."/>
            <person name="Nolan M."/>
            <person name="Lipzen A."/>
            <person name="Salamov A."/>
            <person name="Henrissat B."/>
            <person name="Wiebenga A."/>
            <person name="De Vries R.P."/>
            <person name="Grigoriev I.V."/>
            <person name="Mortensen U.H."/>
            <person name="Andersen M.R."/>
            <person name="Baker S.E."/>
        </authorList>
    </citation>
    <scope>NUCLEOTIDE SEQUENCE [LARGE SCALE GENOMIC DNA]</scope>
    <source>
        <strain evidence="1 2">IBT 23096</strain>
    </source>
</reference>
<accession>A0A2I2GP69</accession>
<dbReference type="EMBL" id="MSFO01000001">
    <property type="protein sequence ID" value="PLB54668.1"/>
    <property type="molecule type" value="Genomic_DNA"/>
</dbReference>